<keyword evidence="1" id="KW-0472">Membrane</keyword>
<accession>A0A2H0W6N2</accession>
<evidence type="ECO:0000313" key="2">
    <source>
        <dbReference type="EMBL" id="PIS07739.1"/>
    </source>
</evidence>
<keyword evidence="1" id="KW-1133">Transmembrane helix</keyword>
<proteinExistence type="predicted"/>
<reference evidence="3" key="1">
    <citation type="submission" date="2017-09" db="EMBL/GenBank/DDBJ databases">
        <title>Depth-based differentiation of microbial function through sediment-hosted aquifers and enrichment of novel symbionts in the deep terrestrial subsurface.</title>
        <authorList>
            <person name="Probst A.J."/>
            <person name="Ladd B."/>
            <person name="Jarett J.K."/>
            <person name="Geller-Mcgrath D.E."/>
            <person name="Sieber C.M.K."/>
            <person name="Emerson J.B."/>
            <person name="Anantharaman K."/>
            <person name="Thomas B.C."/>
            <person name="Malmstrom R."/>
            <person name="Stieglmeier M."/>
            <person name="Klingl A."/>
            <person name="Woyke T."/>
            <person name="Ryan C.M."/>
            <person name="Banfield J.F."/>
        </authorList>
    </citation>
    <scope>NUCLEOTIDE SEQUENCE [LARGE SCALE GENOMIC DNA]</scope>
</reference>
<evidence type="ECO:0000313" key="3">
    <source>
        <dbReference type="Proteomes" id="UP000231382"/>
    </source>
</evidence>
<name>A0A2H0W6N2_9BACT</name>
<comment type="caution">
    <text evidence="2">The sequence shown here is derived from an EMBL/GenBank/DDBJ whole genome shotgun (WGS) entry which is preliminary data.</text>
</comment>
<feature type="transmembrane region" description="Helical" evidence="1">
    <location>
        <begin position="339"/>
        <end position="360"/>
    </location>
</feature>
<evidence type="ECO:0000256" key="1">
    <source>
        <dbReference type="SAM" id="Phobius"/>
    </source>
</evidence>
<feature type="transmembrane region" description="Helical" evidence="1">
    <location>
        <begin position="429"/>
        <end position="449"/>
    </location>
</feature>
<keyword evidence="1" id="KW-0812">Transmembrane</keyword>
<sequence length="529" mass="61134">MDEKVNLILAPEFDAFFRIFLKARGADVNLKSGNDKVIGPAFVYEKIRSSLEYAEDHLIFKNAIARILWRRYNLGLDPKADGLVADLIAELSWADYINPEGITKQQTDLMVKIVDRYLVFLKNVRSGQMSKKNLQKMAVNWLSCEIERLFNPSDEKDIYLDYVCSVLSQNFSPPNGREVSDEDKNQLQLAIYSLVLKPDYHLLQFWLLCRVHPDWTTMSNEEMKKIARSFDPYYNKINNILNSPNRRRYFQFTKINIAPFILLYQVLSTEKIDLDKISQNPQLLHKRVMEAYSQSVVEARKKVWRGTTRALIFILLTKVSLAFIIEIPYDRITSGEINYLTLLINILLPPFLMLVAGTFVKSPSQKNYAIVSDAVTKLLATSKVSDKKFSLISRKGSIATDIFNYIYLLFTLTVFVGTIWLLVFLGFNIISIILFFLFVSAVSFFSFRIRNIALELAMKRTKDDALTSTVEFVFLPFIRMGRYLSDKIAAFNPFIIALDFLIEAPLKSILKITNMWFKFVNAKKEDLEL</sequence>
<dbReference type="AlphaFoldDB" id="A0A2H0W6N2"/>
<dbReference type="Proteomes" id="UP000231382">
    <property type="component" value="Unassembled WGS sequence"/>
</dbReference>
<dbReference type="EMBL" id="PEZW01000014">
    <property type="protein sequence ID" value="PIS07739.1"/>
    <property type="molecule type" value="Genomic_DNA"/>
</dbReference>
<feature type="transmembrane region" description="Helical" evidence="1">
    <location>
        <begin position="310"/>
        <end position="327"/>
    </location>
</feature>
<feature type="transmembrane region" description="Helical" evidence="1">
    <location>
        <begin position="402"/>
        <end position="423"/>
    </location>
</feature>
<organism evidence="2 3">
    <name type="scientific">Candidatus Berkelbacteria bacterium CG10_big_fil_rev_8_21_14_0_10_43_13</name>
    <dbReference type="NCBI Taxonomy" id="1974514"/>
    <lineage>
        <taxon>Bacteria</taxon>
        <taxon>Candidatus Berkelbacteria</taxon>
    </lineage>
</organism>
<protein>
    <submittedName>
        <fullName evidence="2">Uncharacterized protein</fullName>
    </submittedName>
</protein>
<gene>
    <name evidence="2" type="ORF">COT78_02105</name>
</gene>